<dbReference type="Pfam" id="PF00186">
    <property type="entry name" value="DHFR_1"/>
    <property type="match status" value="1"/>
</dbReference>
<dbReference type="InterPro" id="IPR017925">
    <property type="entry name" value="DHFR_CS"/>
</dbReference>
<organism evidence="11">
    <name type="scientific">Menopon gallinae</name>
    <name type="common">poultry shaft louse</name>
    <dbReference type="NCBI Taxonomy" id="328185"/>
    <lineage>
        <taxon>Eukaryota</taxon>
        <taxon>Metazoa</taxon>
        <taxon>Ecdysozoa</taxon>
        <taxon>Arthropoda</taxon>
        <taxon>Hexapoda</taxon>
        <taxon>Insecta</taxon>
        <taxon>Pterygota</taxon>
        <taxon>Neoptera</taxon>
        <taxon>Paraneoptera</taxon>
        <taxon>Psocodea</taxon>
        <taxon>Troctomorpha</taxon>
        <taxon>Phthiraptera</taxon>
        <taxon>Amblycera</taxon>
        <taxon>Menoponidae</taxon>
        <taxon>Menopon</taxon>
    </lineage>
</organism>
<dbReference type="FunFam" id="3.40.430.10:FF:000002">
    <property type="entry name" value="Dihydrofolate reductase"/>
    <property type="match status" value="1"/>
</dbReference>
<dbReference type="PRINTS" id="PR00070">
    <property type="entry name" value="DHFR"/>
</dbReference>
<dbReference type="GO" id="GO:0046655">
    <property type="term" value="P:folic acid metabolic process"/>
    <property type="evidence" value="ECO:0007669"/>
    <property type="project" value="TreeGrafter"/>
</dbReference>
<dbReference type="PANTHER" id="PTHR48069:SF3">
    <property type="entry name" value="DIHYDROFOLATE REDUCTASE"/>
    <property type="match status" value="1"/>
</dbReference>
<evidence type="ECO:0000256" key="2">
    <source>
        <dbReference type="ARBA" id="ARBA00009539"/>
    </source>
</evidence>
<comment type="catalytic activity">
    <reaction evidence="8">
        <text>(6S)-5,6,7,8-tetrahydrofolate + NADP(+) = 7,8-dihydrofolate + NADPH + H(+)</text>
        <dbReference type="Rhea" id="RHEA:15009"/>
        <dbReference type="ChEBI" id="CHEBI:15378"/>
        <dbReference type="ChEBI" id="CHEBI:57451"/>
        <dbReference type="ChEBI" id="CHEBI:57453"/>
        <dbReference type="ChEBI" id="CHEBI:57783"/>
        <dbReference type="ChEBI" id="CHEBI:58349"/>
        <dbReference type="EC" id="1.5.1.3"/>
    </reaction>
</comment>
<keyword evidence="4" id="KW-0554">One-carbon metabolism</keyword>
<evidence type="ECO:0000256" key="7">
    <source>
        <dbReference type="ARBA" id="ARBA00025067"/>
    </source>
</evidence>
<dbReference type="SUPFAM" id="SSF53597">
    <property type="entry name" value="Dihydrofolate reductase-like"/>
    <property type="match status" value="1"/>
</dbReference>
<dbReference type="CDD" id="cd00209">
    <property type="entry name" value="DHFR"/>
    <property type="match status" value="1"/>
</dbReference>
<gene>
    <name evidence="11" type="ORF">PYX00_009887</name>
</gene>
<dbReference type="PANTHER" id="PTHR48069">
    <property type="entry name" value="DIHYDROFOLATE REDUCTASE"/>
    <property type="match status" value="1"/>
</dbReference>
<comment type="pathway">
    <text evidence="1">Cofactor biosynthesis; tetrahydrofolate biosynthesis; 5,6,7,8-tetrahydrofolate from 7,8-dihydrofolate: step 1/1.</text>
</comment>
<comment type="similarity">
    <text evidence="2 9">Belongs to the dihydrofolate reductase family.</text>
</comment>
<dbReference type="AlphaFoldDB" id="A0AAW2HD35"/>
<evidence type="ECO:0000256" key="6">
    <source>
        <dbReference type="ARBA" id="ARBA00023002"/>
    </source>
</evidence>
<dbReference type="InterPro" id="IPR001796">
    <property type="entry name" value="DHFR_dom"/>
</dbReference>
<dbReference type="PROSITE" id="PS51330">
    <property type="entry name" value="DHFR_2"/>
    <property type="match status" value="1"/>
</dbReference>
<evidence type="ECO:0000256" key="9">
    <source>
        <dbReference type="RuleBase" id="RU004474"/>
    </source>
</evidence>
<dbReference type="PROSITE" id="PS00075">
    <property type="entry name" value="DHFR_1"/>
    <property type="match status" value="1"/>
</dbReference>
<dbReference type="GO" id="GO:0050661">
    <property type="term" value="F:NADP binding"/>
    <property type="evidence" value="ECO:0007669"/>
    <property type="project" value="InterPro"/>
</dbReference>
<keyword evidence="6" id="KW-0560">Oxidoreductase</keyword>
<reference evidence="11" key="1">
    <citation type="journal article" date="2024" name="Gigascience">
        <title>Chromosome-level genome of the poultry shaft louse Menopon gallinae provides insight into the host-switching and adaptive evolution of parasitic lice.</title>
        <authorList>
            <person name="Xu Y."/>
            <person name="Ma L."/>
            <person name="Liu S."/>
            <person name="Liang Y."/>
            <person name="Liu Q."/>
            <person name="He Z."/>
            <person name="Tian L."/>
            <person name="Duan Y."/>
            <person name="Cai W."/>
            <person name="Li H."/>
            <person name="Song F."/>
        </authorList>
    </citation>
    <scope>NUCLEOTIDE SEQUENCE</scope>
    <source>
        <strain evidence="11">Cailab_2023a</strain>
    </source>
</reference>
<dbReference type="EC" id="1.5.1.3" evidence="3"/>
<evidence type="ECO:0000259" key="10">
    <source>
        <dbReference type="PROSITE" id="PS51330"/>
    </source>
</evidence>
<protein>
    <recommendedName>
        <fullName evidence="3">dihydrofolate reductase</fullName>
        <ecNumber evidence="3">1.5.1.3</ecNumber>
    </recommendedName>
</protein>
<dbReference type="InterPro" id="IPR024072">
    <property type="entry name" value="DHFR-like_dom_sf"/>
</dbReference>
<dbReference type="GO" id="GO:0004146">
    <property type="term" value="F:dihydrofolate reductase activity"/>
    <property type="evidence" value="ECO:0007669"/>
    <property type="project" value="UniProtKB-EC"/>
</dbReference>
<evidence type="ECO:0000313" key="11">
    <source>
        <dbReference type="EMBL" id="KAL0267692.1"/>
    </source>
</evidence>
<comment type="function">
    <text evidence="7">Key enzyme in folate metabolism. Catalyzes an essential reaction for de novo glycine and purine synthesis, and for DNA precursor synthesis.</text>
</comment>
<dbReference type="Gene3D" id="3.40.430.10">
    <property type="entry name" value="Dihydrofolate Reductase, subunit A"/>
    <property type="match status" value="1"/>
</dbReference>
<dbReference type="GO" id="GO:0005739">
    <property type="term" value="C:mitochondrion"/>
    <property type="evidence" value="ECO:0007669"/>
    <property type="project" value="TreeGrafter"/>
</dbReference>
<dbReference type="GO" id="GO:0046452">
    <property type="term" value="P:dihydrofolate metabolic process"/>
    <property type="evidence" value="ECO:0007669"/>
    <property type="project" value="TreeGrafter"/>
</dbReference>
<dbReference type="InterPro" id="IPR012259">
    <property type="entry name" value="DHFR"/>
</dbReference>
<evidence type="ECO:0000256" key="3">
    <source>
        <dbReference type="ARBA" id="ARBA00012856"/>
    </source>
</evidence>
<sequence length="188" mass="21758">MVLKFNLILAISENNGIGYKGSLPWNLRKELSYFSRMTKETNDPNKKNAVVMGRLTWESMPDNRKPLPGRYNIVLSSKKMELKDGAIHCFSLEDAIKILSSKPYADDLETAWIIGGAKVYEKAVENDYCHRIYLTKVLREFPCDVFVNLKLNNGVFKEVDDPKVPKELQEENGIQYKFLVYERMIKNE</sequence>
<evidence type="ECO:0000256" key="1">
    <source>
        <dbReference type="ARBA" id="ARBA00004903"/>
    </source>
</evidence>
<comment type="caution">
    <text evidence="11">The sequence shown here is derived from an EMBL/GenBank/DDBJ whole genome shotgun (WGS) entry which is preliminary data.</text>
</comment>
<name>A0AAW2HD35_9NEOP</name>
<evidence type="ECO:0000256" key="5">
    <source>
        <dbReference type="ARBA" id="ARBA00022857"/>
    </source>
</evidence>
<feature type="domain" description="DHFR" evidence="10">
    <location>
        <begin position="4"/>
        <end position="183"/>
    </location>
</feature>
<dbReference type="GO" id="GO:0006730">
    <property type="term" value="P:one-carbon metabolic process"/>
    <property type="evidence" value="ECO:0007669"/>
    <property type="project" value="UniProtKB-KW"/>
</dbReference>
<evidence type="ECO:0000256" key="4">
    <source>
        <dbReference type="ARBA" id="ARBA00022563"/>
    </source>
</evidence>
<dbReference type="GO" id="GO:0046654">
    <property type="term" value="P:tetrahydrofolate biosynthetic process"/>
    <property type="evidence" value="ECO:0007669"/>
    <property type="project" value="InterPro"/>
</dbReference>
<evidence type="ECO:0000256" key="8">
    <source>
        <dbReference type="ARBA" id="ARBA00048873"/>
    </source>
</evidence>
<keyword evidence="5" id="KW-0521">NADP</keyword>
<proteinExistence type="inferred from homology"/>
<accession>A0AAW2HD35</accession>
<dbReference type="EMBL" id="JARGDH010000005">
    <property type="protein sequence ID" value="KAL0267692.1"/>
    <property type="molecule type" value="Genomic_DNA"/>
</dbReference>